<keyword evidence="4 10" id="KW-1003">Cell membrane</keyword>
<dbReference type="InterPro" id="IPR003593">
    <property type="entry name" value="AAA+_ATPase"/>
</dbReference>
<reference evidence="12 13" key="1">
    <citation type="journal article" date="2016" name="Int. J. Syst. Evol. Microbiol.">
        <title>Desulfotomaculum ferrireducens sp. nov., a moderately thermophilic sulfate-reducing and dissimilatory Fe(III)-reducing bacterium isolated from compost.</title>
        <authorList>
            <person name="Yang G."/>
            <person name="Guo J."/>
            <person name="Zhuang L."/>
            <person name="Yuan Y."/>
            <person name="Zhou S."/>
        </authorList>
    </citation>
    <scope>NUCLEOTIDE SEQUENCE [LARGE SCALE GENOMIC DNA]</scope>
    <source>
        <strain evidence="12 13">GSS09</strain>
    </source>
</reference>
<proteinExistence type="inferred from homology"/>
<keyword evidence="3 10" id="KW-0813">Transport</keyword>
<feature type="domain" description="ABC transporter" evidence="11">
    <location>
        <begin position="5"/>
        <end position="238"/>
    </location>
</feature>
<dbReference type="STRING" id="1833852.B0537_13380"/>
<evidence type="ECO:0000259" key="11">
    <source>
        <dbReference type="PROSITE" id="PS50893"/>
    </source>
</evidence>
<name>A0A1S6IYY2_9FIRM</name>
<comment type="function">
    <text evidence="10">Part of an ABC transporter complex. Responsible for energy coupling to the transport system.</text>
</comment>
<dbReference type="InterPro" id="IPR015856">
    <property type="entry name" value="ABC_transpr_CbiO/EcfA_su"/>
</dbReference>
<evidence type="ECO:0000313" key="13">
    <source>
        <dbReference type="Proteomes" id="UP000189464"/>
    </source>
</evidence>
<evidence type="ECO:0000256" key="9">
    <source>
        <dbReference type="ARBA" id="ARBA00025157"/>
    </source>
</evidence>
<evidence type="ECO:0000256" key="6">
    <source>
        <dbReference type="ARBA" id="ARBA00022840"/>
    </source>
</evidence>
<comment type="subcellular location">
    <subcellularLocation>
        <location evidence="1 10">Cell membrane</location>
        <topology evidence="1 10">Peripheral membrane protein</topology>
    </subcellularLocation>
</comment>
<dbReference type="GO" id="GO:0043190">
    <property type="term" value="C:ATP-binding cassette (ABC) transporter complex"/>
    <property type="evidence" value="ECO:0007669"/>
    <property type="project" value="TreeGrafter"/>
</dbReference>
<comment type="function">
    <text evidence="9">Probably part of an ABC transporter complex. Responsible for energy coupling to the transport system.</text>
</comment>
<dbReference type="PANTHER" id="PTHR43553">
    <property type="entry name" value="HEAVY METAL TRANSPORTER"/>
    <property type="match status" value="1"/>
</dbReference>
<evidence type="ECO:0000256" key="4">
    <source>
        <dbReference type="ARBA" id="ARBA00022475"/>
    </source>
</evidence>
<protein>
    <recommendedName>
        <fullName evidence="10">ABC transporter ATP-binding protein</fullName>
    </recommendedName>
</protein>
<keyword evidence="13" id="KW-1185">Reference proteome</keyword>
<dbReference type="InterPro" id="IPR017871">
    <property type="entry name" value="ABC_transporter-like_CS"/>
</dbReference>
<evidence type="ECO:0000256" key="7">
    <source>
        <dbReference type="ARBA" id="ARBA00022967"/>
    </source>
</evidence>
<gene>
    <name evidence="12" type="ORF">B0537_13380</name>
</gene>
<dbReference type="GO" id="GO:0005524">
    <property type="term" value="F:ATP binding"/>
    <property type="evidence" value="ECO:0007669"/>
    <property type="project" value="UniProtKB-UniRule"/>
</dbReference>
<dbReference type="OrthoDB" id="9784332at2"/>
<dbReference type="EMBL" id="CP019698">
    <property type="protein sequence ID" value="AQS59978.1"/>
    <property type="molecule type" value="Genomic_DNA"/>
</dbReference>
<dbReference type="Pfam" id="PF00005">
    <property type="entry name" value="ABC_tran"/>
    <property type="match status" value="1"/>
</dbReference>
<organism evidence="12 13">
    <name type="scientific">Desulforamulus ferrireducens</name>
    <dbReference type="NCBI Taxonomy" id="1833852"/>
    <lineage>
        <taxon>Bacteria</taxon>
        <taxon>Bacillati</taxon>
        <taxon>Bacillota</taxon>
        <taxon>Clostridia</taxon>
        <taxon>Eubacteriales</taxon>
        <taxon>Peptococcaceae</taxon>
        <taxon>Desulforamulus</taxon>
    </lineage>
</organism>
<dbReference type="GO" id="GO:0016887">
    <property type="term" value="F:ATP hydrolysis activity"/>
    <property type="evidence" value="ECO:0007669"/>
    <property type="project" value="InterPro"/>
</dbReference>
<evidence type="ECO:0000256" key="8">
    <source>
        <dbReference type="ARBA" id="ARBA00023136"/>
    </source>
</evidence>
<comment type="similarity">
    <text evidence="2 10">Belongs to the ABC transporter superfamily.</text>
</comment>
<dbReference type="PROSITE" id="PS00211">
    <property type="entry name" value="ABC_TRANSPORTER_1"/>
    <property type="match status" value="1"/>
</dbReference>
<dbReference type="InterPro" id="IPR005876">
    <property type="entry name" value="Co_trans_ATP-bd"/>
</dbReference>
<evidence type="ECO:0000313" key="12">
    <source>
        <dbReference type="EMBL" id="AQS59978.1"/>
    </source>
</evidence>
<evidence type="ECO:0000256" key="1">
    <source>
        <dbReference type="ARBA" id="ARBA00004202"/>
    </source>
</evidence>
<evidence type="ECO:0000256" key="10">
    <source>
        <dbReference type="RuleBase" id="RU364103"/>
    </source>
</evidence>
<keyword evidence="5 10" id="KW-0547">Nucleotide-binding</keyword>
<dbReference type="Gene3D" id="3.40.50.300">
    <property type="entry name" value="P-loop containing nucleotide triphosphate hydrolases"/>
    <property type="match status" value="1"/>
</dbReference>
<dbReference type="AlphaFoldDB" id="A0A1S6IYY2"/>
<dbReference type="InterPro" id="IPR050095">
    <property type="entry name" value="ECF_ABC_transporter_ATP-bd"/>
</dbReference>
<dbReference type="NCBIfam" id="TIGR01166">
    <property type="entry name" value="cbiO"/>
    <property type="match status" value="1"/>
</dbReference>
<dbReference type="Proteomes" id="UP000189464">
    <property type="component" value="Chromosome"/>
</dbReference>
<dbReference type="GO" id="GO:0042626">
    <property type="term" value="F:ATPase-coupled transmembrane transporter activity"/>
    <property type="evidence" value="ECO:0007669"/>
    <property type="project" value="TreeGrafter"/>
</dbReference>
<evidence type="ECO:0000256" key="5">
    <source>
        <dbReference type="ARBA" id="ARBA00022741"/>
    </source>
</evidence>
<keyword evidence="7" id="KW-1278">Translocase</keyword>
<dbReference type="CDD" id="cd03225">
    <property type="entry name" value="ABC_cobalt_CbiO_domain1"/>
    <property type="match status" value="1"/>
</dbReference>
<keyword evidence="6 10" id="KW-0067">ATP-binding</keyword>
<dbReference type="RefSeq" id="WP_077715020.1">
    <property type="nucleotide sequence ID" value="NZ_CP019698.1"/>
</dbReference>
<dbReference type="PROSITE" id="PS50893">
    <property type="entry name" value="ABC_TRANSPORTER_2"/>
    <property type="match status" value="1"/>
</dbReference>
<dbReference type="InterPro" id="IPR003439">
    <property type="entry name" value="ABC_transporter-like_ATP-bd"/>
</dbReference>
<dbReference type="SUPFAM" id="SSF52540">
    <property type="entry name" value="P-loop containing nucleoside triphosphate hydrolases"/>
    <property type="match status" value="1"/>
</dbReference>
<accession>A0A1S6IYY2</accession>
<dbReference type="GO" id="GO:0006824">
    <property type="term" value="P:cobalt ion transport"/>
    <property type="evidence" value="ECO:0007669"/>
    <property type="project" value="InterPro"/>
</dbReference>
<dbReference type="PANTHER" id="PTHR43553:SF24">
    <property type="entry name" value="ENERGY-COUPLING FACTOR TRANSPORTER ATP-BINDING PROTEIN ECFA1"/>
    <property type="match status" value="1"/>
</dbReference>
<evidence type="ECO:0000256" key="2">
    <source>
        <dbReference type="ARBA" id="ARBA00005417"/>
    </source>
</evidence>
<dbReference type="FunFam" id="3.40.50.300:FF:000224">
    <property type="entry name" value="Energy-coupling factor transporter ATP-binding protein EcfA"/>
    <property type="match status" value="1"/>
</dbReference>
<sequence length="280" mass="30785">MDFAIEINKLSFHYKDGTKALRNISLHIERGTKVAILGPNGSGKTTLLLHLNGIHQVQQGELTVLAQRVGKGREKWLRSQVGMVFQDPDDQLFSATVWDDVAFGPINQGLRGEELKKRVSGALKQVKMEAYSQKAPYHLSYGQKKRVAIAGVLAMQPEIIVLDEPAAFLDPAAKQSLFQLLDELNSQGKTIVMATHDVDLAARWADRVFLLHSGQILAEGKPSLLTNQQVVVQADLELPTVSQIFVPFPELCQPTVPVTVAEAQEIIRKLSGLKGKHLGS</sequence>
<dbReference type="SMART" id="SM00382">
    <property type="entry name" value="AAA"/>
    <property type="match status" value="1"/>
</dbReference>
<dbReference type="KEGG" id="dfg:B0537_13380"/>
<dbReference type="InterPro" id="IPR027417">
    <property type="entry name" value="P-loop_NTPase"/>
</dbReference>
<evidence type="ECO:0000256" key="3">
    <source>
        <dbReference type="ARBA" id="ARBA00022448"/>
    </source>
</evidence>
<keyword evidence="8 10" id="KW-0472">Membrane</keyword>